<comment type="caution">
    <text evidence="2">The sequence shown here is derived from an EMBL/GenBank/DDBJ whole genome shotgun (WGS) entry which is preliminary data.</text>
</comment>
<evidence type="ECO:0000313" key="2">
    <source>
        <dbReference type="EMBL" id="KAF4955805.1"/>
    </source>
</evidence>
<keyword evidence="3" id="KW-1185">Reference proteome</keyword>
<reference evidence="2" key="1">
    <citation type="journal article" date="2020" name="BMC Genomics">
        <title>Correction to: Identification and distribution of gene clusters required for synthesis of sphingolipid metabolism inhibitors in diverse species of the filamentous fungus Fusarium.</title>
        <authorList>
            <person name="Kim H.S."/>
            <person name="Lohmar J.M."/>
            <person name="Busman M."/>
            <person name="Brown D.W."/>
            <person name="Naumann T.A."/>
            <person name="Divon H.H."/>
            <person name="Lysoe E."/>
            <person name="Uhlig S."/>
            <person name="Proctor R.H."/>
        </authorList>
    </citation>
    <scope>NUCLEOTIDE SEQUENCE</scope>
    <source>
        <strain evidence="2">NRRL 20472</strain>
    </source>
</reference>
<feature type="region of interest" description="Disordered" evidence="1">
    <location>
        <begin position="230"/>
        <end position="249"/>
    </location>
</feature>
<feature type="region of interest" description="Disordered" evidence="1">
    <location>
        <begin position="320"/>
        <end position="340"/>
    </location>
</feature>
<organism evidence="2 3">
    <name type="scientific">Fusarium sarcochroum</name>
    <dbReference type="NCBI Taxonomy" id="1208366"/>
    <lineage>
        <taxon>Eukaryota</taxon>
        <taxon>Fungi</taxon>
        <taxon>Dikarya</taxon>
        <taxon>Ascomycota</taxon>
        <taxon>Pezizomycotina</taxon>
        <taxon>Sordariomycetes</taxon>
        <taxon>Hypocreomycetidae</taxon>
        <taxon>Hypocreales</taxon>
        <taxon>Nectriaceae</taxon>
        <taxon>Fusarium</taxon>
        <taxon>Fusarium lateritium species complex</taxon>
    </lineage>
</organism>
<dbReference type="Proteomes" id="UP000622797">
    <property type="component" value="Unassembled WGS sequence"/>
</dbReference>
<dbReference type="AlphaFoldDB" id="A0A8H4WZL2"/>
<feature type="compositionally biased region" description="Polar residues" evidence="1">
    <location>
        <begin position="331"/>
        <end position="340"/>
    </location>
</feature>
<evidence type="ECO:0000256" key="1">
    <source>
        <dbReference type="SAM" id="MobiDB-lite"/>
    </source>
</evidence>
<dbReference type="EMBL" id="JABEXW010000768">
    <property type="protein sequence ID" value="KAF4955805.1"/>
    <property type="molecule type" value="Genomic_DNA"/>
</dbReference>
<evidence type="ECO:0008006" key="4">
    <source>
        <dbReference type="Google" id="ProtNLM"/>
    </source>
</evidence>
<feature type="region of interest" description="Disordered" evidence="1">
    <location>
        <begin position="123"/>
        <end position="143"/>
    </location>
</feature>
<evidence type="ECO:0000313" key="3">
    <source>
        <dbReference type="Proteomes" id="UP000622797"/>
    </source>
</evidence>
<sequence length="340" mass="37038">MADASCSGGTPFKRLIDHQARDVSHHQDRLVDRAGPQGHGSFRSAPQHMQGADGFSAFMDGPSALPGVPHHHAAGRLAAHAAVLEQGHSPAFHAAQASHFQRGQHSPSFDVSNWAADFNRFSNQPQQRQPAQNGFSQATPQMHQPAPQMNFQAPFVQRNPAFSPMYGQANGAFMNGNAAATQQPAVEAGFDDEVSKWMASNSGGGMEEVDAMMDQMARELELNDAAIAKAEEESQQETAPEPTLEMNPTKLETPDIANLSLETQEEPVVSESAEAAKTKSEVADAAERLLESVEHEDGEKWKNSVFLSLMRDFRDGRKDIVDNEIRETPENETNTSKDAQ</sequence>
<accession>A0A8H4WZL2</accession>
<feature type="compositionally biased region" description="Basic and acidic residues" evidence="1">
    <location>
        <begin position="320"/>
        <end position="329"/>
    </location>
</feature>
<dbReference type="OrthoDB" id="5407351at2759"/>
<reference evidence="2" key="2">
    <citation type="submission" date="2020-05" db="EMBL/GenBank/DDBJ databases">
        <authorList>
            <person name="Kim H.-S."/>
            <person name="Proctor R.H."/>
            <person name="Brown D.W."/>
        </authorList>
    </citation>
    <scope>NUCLEOTIDE SEQUENCE</scope>
    <source>
        <strain evidence="2">NRRL 20472</strain>
    </source>
</reference>
<protein>
    <recommendedName>
        <fullName evidence="4">Peroxin 20</fullName>
    </recommendedName>
</protein>
<gene>
    <name evidence="2" type="ORF">FSARC_11758</name>
</gene>
<proteinExistence type="predicted"/>
<name>A0A8H4WZL2_9HYPO</name>